<sequence length="457" mass="50923">MPQWQLRFPSMLKRQSFNMRTKKPPDIVAGDESEHQCSHAKPADVANKVEMNVDGCLSSTTSDLDVSGPIDQVAMDTSLNSDGLESVSVDVEQVQDVSVEAQPPGGGLPSDDTDASDNESLYTDCHSISDVDDLARSISGMYMILDLISEQGTGGLVEKVIIAQNSLRDFLNAVSPGTYVSLTKIDFKSLDQHIVKPVGIYGSKEEIVKFLHSIGRIDENLAQELLESSSNPSLLKPKMRSGLYVLRHLRRPGDEELFVIYWPEDTTWDDSASSNVSRNRVTFMRYLTKMCDQLMALISPEHASAIVWSTDEDEYTTRGEDVDGDSRMVTFEVSKTNEQEESVVTRPGFHVPSRFIKTPKVSSDCPLTASLFKPWLLFGETTQGFMTLEYQAAKTVSEPIKPEVTFNALCLGNLLKDADLQINEALDERGLEILLELELQTRYSDICRQYKNDVENP</sequence>
<dbReference type="OrthoDB" id="2343366at2759"/>
<name>A0A0C9TNS4_PAXIN</name>
<accession>A0A0C9TNS4</accession>
<proteinExistence type="predicted"/>
<reference evidence="3" key="2">
    <citation type="submission" date="2015-01" db="EMBL/GenBank/DDBJ databases">
        <title>Evolutionary Origins and Diversification of the Mycorrhizal Mutualists.</title>
        <authorList>
            <consortium name="DOE Joint Genome Institute"/>
            <consortium name="Mycorrhizal Genomics Consortium"/>
            <person name="Kohler A."/>
            <person name="Kuo A."/>
            <person name="Nagy L.G."/>
            <person name="Floudas D."/>
            <person name="Copeland A."/>
            <person name="Barry K.W."/>
            <person name="Cichocki N."/>
            <person name="Veneault-Fourrey C."/>
            <person name="LaButti K."/>
            <person name="Lindquist E.A."/>
            <person name="Lipzen A."/>
            <person name="Lundell T."/>
            <person name="Morin E."/>
            <person name="Murat C."/>
            <person name="Riley R."/>
            <person name="Ohm R."/>
            <person name="Sun H."/>
            <person name="Tunlid A."/>
            <person name="Henrissat B."/>
            <person name="Grigoriev I.V."/>
            <person name="Hibbett D.S."/>
            <person name="Martin F."/>
        </authorList>
    </citation>
    <scope>NUCLEOTIDE SEQUENCE [LARGE SCALE GENOMIC DNA]</scope>
    <source>
        <strain evidence="3">ATCC 200175</strain>
    </source>
</reference>
<gene>
    <name evidence="2" type="ORF">PAXINDRAFT_102422</name>
</gene>
<protein>
    <submittedName>
        <fullName evidence="2">Uncharacterized protein</fullName>
    </submittedName>
</protein>
<evidence type="ECO:0000256" key="1">
    <source>
        <dbReference type="SAM" id="MobiDB-lite"/>
    </source>
</evidence>
<reference evidence="2 3" key="1">
    <citation type="submission" date="2014-06" db="EMBL/GenBank/DDBJ databases">
        <authorList>
            <consortium name="DOE Joint Genome Institute"/>
            <person name="Kuo A."/>
            <person name="Kohler A."/>
            <person name="Nagy L.G."/>
            <person name="Floudas D."/>
            <person name="Copeland A."/>
            <person name="Barry K.W."/>
            <person name="Cichocki N."/>
            <person name="Veneault-Fourrey C."/>
            <person name="LaButti K."/>
            <person name="Lindquist E.A."/>
            <person name="Lipzen A."/>
            <person name="Lundell T."/>
            <person name="Morin E."/>
            <person name="Murat C."/>
            <person name="Sun H."/>
            <person name="Tunlid A."/>
            <person name="Henrissat B."/>
            <person name="Grigoriev I.V."/>
            <person name="Hibbett D.S."/>
            <person name="Martin F."/>
            <person name="Nordberg H.P."/>
            <person name="Cantor M.N."/>
            <person name="Hua S.X."/>
        </authorList>
    </citation>
    <scope>NUCLEOTIDE SEQUENCE [LARGE SCALE GENOMIC DNA]</scope>
    <source>
        <strain evidence="2 3">ATCC 200175</strain>
    </source>
</reference>
<dbReference type="HOGENOM" id="CLU_637933_0_0_1"/>
<dbReference type="AlphaFoldDB" id="A0A0C9TNS4"/>
<evidence type="ECO:0000313" key="2">
    <source>
        <dbReference type="EMBL" id="KIJ08881.1"/>
    </source>
</evidence>
<dbReference type="Proteomes" id="UP000053647">
    <property type="component" value="Unassembled WGS sequence"/>
</dbReference>
<organism evidence="2 3">
    <name type="scientific">Paxillus involutus ATCC 200175</name>
    <dbReference type="NCBI Taxonomy" id="664439"/>
    <lineage>
        <taxon>Eukaryota</taxon>
        <taxon>Fungi</taxon>
        <taxon>Dikarya</taxon>
        <taxon>Basidiomycota</taxon>
        <taxon>Agaricomycotina</taxon>
        <taxon>Agaricomycetes</taxon>
        <taxon>Agaricomycetidae</taxon>
        <taxon>Boletales</taxon>
        <taxon>Paxilineae</taxon>
        <taxon>Paxillaceae</taxon>
        <taxon>Paxillus</taxon>
    </lineage>
</organism>
<dbReference type="EMBL" id="KN819540">
    <property type="protein sequence ID" value="KIJ08881.1"/>
    <property type="molecule type" value="Genomic_DNA"/>
</dbReference>
<evidence type="ECO:0000313" key="3">
    <source>
        <dbReference type="Proteomes" id="UP000053647"/>
    </source>
</evidence>
<keyword evidence="3" id="KW-1185">Reference proteome</keyword>
<feature type="region of interest" description="Disordered" evidence="1">
    <location>
        <begin position="16"/>
        <end position="43"/>
    </location>
</feature>